<organism evidence="7 8">
    <name type="scientific">Aneurinibacillus migulanus</name>
    <name type="common">Bacillus migulanus</name>
    <dbReference type="NCBI Taxonomy" id="47500"/>
    <lineage>
        <taxon>Bacteria</taxon>
        <taxon>Bacillati</taxon>
        <taxon>Bacillota</taxon>
        <taxon>Bacilli</taxon>
        <taxon>Bacillales</taxon>
        <taxon>Paenibacillaceae</taxon>
        <taxon>Aneurinibacillus group</taxon>
        <taxon>Aneurinibacillus</taxon>
    </lineage>
</organism>
<dbReference type="InterPro" id="IPR000838">
    <property type="entry name" value="RNA_pol_sigma70_ECF_CS"/>
</dbReference>
<dbReference type="InterPro" id="IPR039425">
    <property type="entry name" value="RNA_pol_sigma-70-like"/>
</dbReference>
<evidence type="ECO:0000256" key="3">
    <source>
        <dbReference type="ARBA" id="ARBA00023125"/>
    </source>
</evidence>
<evidence type="ECO:0000256" key="5">
    <source>
        <dbReference type="RuleBase" id="RU000716"/>
    </source>
</evidence>
<dbReference type="GO" id="GO:0016987">
    <property type="term" value="F:sigma factor activity"/>
    <property type="evidence" value="ECO:0007669"/>
    <property type="project" value="UniProtKB-KW"/>
</dbReference>
<protein>
    <recommendedName>
        <fullName evidence="5">RNA polymerase sigma factor</fullName>
    </recommendedName>
</protein>
<dbReference type="InterPro" id="IPR014284">
    <property type="entry name" value="RNA_pol_sigma-70_dom"/>
</dbReference>
<feature type="domain" description="RNA polymerase sigma-70 region 2" evidence="6">
    <location>
        <begin position="22"/>
        <end position="76"/>
    </location>
</feature>
<sequence length="76" mass="8965">MSSDQELVELVLQGNQQAYNQIVDRYKGKIYSFLYGMIGRPQDAQDLAQEVFIKAYFHIQSYKPDYSFSSWLYRIA</sequence>
<dbReference type="GO" id="GO:0006352">
    <property type="term" value="P:DNA-templated transcription initiation"/>
    <property type="evidence" value="ECO:0007669"/>
    <property type="project" value="InterPro"/>
</dbReference>
<comment type="similarity">
    <text evidence="5">Belongs to the sigma-70 factor family. ECF subfamily.</text>
</comment>
<proteinExistence type="inferred from homology"/>
<gene>
    <name evidence="7" type="ORF">SAMN04487909_13063</name>
</gene>
<evidence type="ECO:0000256" key="2">
    <source>
        <dbReference type="ARBA" id="ARBA00023082"/>
    </source>
</evidence>
<evidence type="ECO:0000313" key="8">
    <source>
        <dbReference type="Proteomes" id="UP000182836"/>
    </source>
</evidence>
<keyword evidence="1 5" id="KW-0805">Transcription regulation</keyword>
<dbReference type="EMBL" id="FNED01000030">
    <property type="protein sequence ID" value="SDJ86239.1"/>
    <property type="molecule type" value="Genomic_DNA"/>
</dbReference>
<dbReference type="Gene3D" id="1.10.1740.10">
    <property type="match status" value="1"/>
</dbReference>
<evidence type="ECO:0000256" key="1">
    <source>
        <dbReference type="ARBA" id="ARBA00023015"/>
    </source>
</evidence>
<dbReference type="RefSeq" id="WP_139189109.1">
    <property type="nucleotide sequence ID" value="NZ_FNED01000030.1"/>
</dbReference>
<dbReference type="NCBIfam" id="TIGR02937">
    <property type="entry name" value="sigma70-ECF"/>
    <property type="match status" value="1"/>
</dbReference>
<evidence type="ECO:0000259" key="6">
    <source>
        <dbReference type="Pfam" id="PF04542"/>
    </source>
</evidence>
<dbReference type="PROSITE" id="PS01063">
    <property type="entry name" value="SIGMA70_ECF"/>
    <property type="match status" value="1"/>
</dbReference>
<keyword evidence="4 5" id="KW-0804">Transcription</keyword>
<evidence type="ECO:0000313" key="7">
    <source>
        <dbReference type="EMBL" id="SDJ86239.1"/>
    </source>
</evidence>
<dbReference type="PANTHER" id="PTHR43133:SF8">
    <property type="entry name" value="RNA POLYMERASE SIGMA FACTOR HI_1459-RELATED"/>
    <property type="match status" value="1"/>
</dbReference>
<dbReference type="Pfam" id="PF04542">
    <property type="entry name" value="Sigma70_r2"/>
    <property type="match status" value="1"/>
</dbReference>
<feature type="non-terminal residue" evidence="7">
    <location>
        <position position="76"/>
    </location>
</feature>
<keyword evidence="3 5" id="KW-0238">DNA-binding</keyword>
<keyword evidence="2 5" id="KW-0731">Sigma factor</keyword>
<dbReference type="InterPro" id="IPR007627">
    <property type="entry name" value="RNA_pol_sigma70_r2"/>
</dbReference>
<dbReference type="Proteomes" id="UP000182836">
    <property type="component" value="Unassembled WGS sequence"/>
</dbReference>
<dbReference type="AlphaFoldDB" id="A0A1G8X6G4"/>
<reference evidence="7 8" key="1">
    <citation type="submission" date="2016-10" db="EMBL/GenBank/DDBJ databases">
        <authorList>
            <person name="de Groot N.N."/>
        </authorList>
    </citation>
    <scope>NUCLEOTIDE SEQUENCE [LARGE SCALE GENOMIC DNA]</scope>
    <source>
        <strain evidence="7 8">DSM 2895</strain>
    </source>
</reference>
<accession>A0A1G8X6G4</accession>
<dbReference type="InterPro" id="IPR013325">
    <property type="entry name" value="RNA_pol_sigma_r2"/>
</dbReference>
<name>A0A1G8X6G4_ANEMI</name>
<dbReference type="SUPFAM" id="SSF88946">
    <property type="entry name" value="Sigma2 domain of RNA polymerase sigma factors"/>
    <property type="match status" value="1"/>
</dbReference>
<dbReference type="GO" id="GO:0003677">
    <property type="term" value="F:DNA binding"/>
    <property type="evidence" value="ECO:0007669"/>
    <property type="project" value="UniProtKB-KW"/>
</dbReference>
<dbReference type="PANTHER" id="PTHR43133">
    <property type="entry name" value="RNA POLYMERASE ECF-TYPE SIGMA FACTO"/>
    <property type="match status" value="1"/>
</dbReference>
<evidence type="ECO:0000256" key="4">
    <source>
        <dbReference type="ARBA" id="ARBA00023163"/>
    </source>
</evidence>